<feature type="compositionally biased region" description="Pro residues" evidence="1">
    <location>
        <begin position="42"/>
        <end position="62"/>
    </location>
</feature>
<evidence type="ECO:0000256" key="1">
    <source>
        <dbReference type="SAM" id="MobiDB-lite"/>
    </source>
</evidence>
<sequence length="261" mass="25979">MSKINPVLVAVAALPLALTACSGGSDSGSAPAPTTSSTPTVTPSPTPAPSVTPTPTPAPSVTPTPTSTAPRTAAQLTKALIELKDLPSGFSIETDEDGDDDVKLASKDARCARLVTLMNADALPGSKASAERSFSGGQEGPYIDETLDALGSAQAVTAFQKSLKSAIGSCRTITVTIPDEGSSPVQVREVSAPVAGQNPVAVRLTATGGPLAGLELTMVSTGVSDVVLGLTFVAALPDDVDGATETAVEKATKILGAKTGA</sequence>
<gene>
    <name evidence="3" type="ORF">ACFFGN_08495</name>
</gene>
<dbReference type="PROSITE" id="PS51257">
    <property type="entry name" value="PROKAR_LIPOPROTEIN"/>
    <property type="match status" value="1"/>
</dbReference>
<name>A0ABV6QHK1_9ACTN</name>
<dbReference type="RefSeq" id="WP_380044880.1">
    <property type="nucleotide sequence ID" value="NZ_JBHLTC010000009.1"/>
</dbReference>
<dbReference type="Proteomes" id="UP001589890">
    <property type="component" value="Unassembled WGS sequence"/>
</dbReference>
<evidence type="ECO:0000313" key="4">
    <source>
        <dbReference type="Proteomes" id="UP001589890"/>
    </source>
</evidence>
<keyword evidence="4" id="KW-1185">Reference proteome</keyword>
<feature type="region of interest" description="Disordered" evidence="1">
    <location>
        <begin position="22"/>
        <end position="71"/>
    </location>
</feature>
<reference evidence="3 4" key="1">
    <citation type="submission" date="2024-09" db="EMBL/GenBank/DDBJ databases">
        <authorList>
            <person name="Sun Q."/>
            <person name="Mori K."/>
        </authorList>
    </citation>
    <scope>NUCLEOTIDE SEQUENCE [LARGE SCALE GENOMIC DNA]</scope>
    <source>
        <strain evidence="3 4">CGMCC 1.15906</strain>
    </source>
</reference>
<protein>
    <recommendedName>
        <fullName evidence="5">Sensor domain-containing protein</fullName>
    </recommendedName>
</protein>
<feature type="chain" id="PRO_5046790933" description="Sensor domain-containing protein" evidence="2">
    <location>
        <begin position="23"/>
        <end position="261"/>
    </location>
</feature>
<proteinExistence type="predicted"/>
<evidence type="ECO:0008006" key="5">
    <source>
        <dbReference type="Google" id="ProtNLM"/>
    </source>
</evidence>
<dbReference type="EMBL" id="JBHLTC010000009">
    <property type="protein sequence ID" value="MFC0624099.1"/>
    <property type="molecule type" value="Genomic_DNA"/>
</dbReference>
<comment type="caution">
    <text evidence="3">The sequence shown here is derived from an EMBL/GenBank/DDBJ whole genome shotgun (WGS) entry which is preliminary data.</text>
</comment>
<feature type="signal peptide" evidence="2">
    <location>
        <begin position="1"/>
        <end position="22"/>
    </location>
</feature>
<accession>A0ABV6QHK1</accession>
<evidence type="ECO:0000313" key="3">
    <source>
        <dbReference type="EMBL" id="MFC0624099.1"/>
    </source>
</evidence>
<evidence type="ECO:0000256" key="2">
    <source>
        <dbReference type="SAM" id="SignalP"/>
    </source>
</evidence>
<keyword evidence="2" id="KW-0732">Signal</keyword>
<feature type="compositionally biased region" description="Low complexity" evidence="1">
    <location>
        <begin position="22"/>
        <end position="41"/>
    </location>
</feature>
<organism evidence="3 4">
    <name type="scientific">Kribbella deserti</name>
    <dbReference type="NCBI Taxonomy" id="1926257"/>
    <lineage>
        <taxon>Bacteria</taxon>
        <taxon>Bacillati</taxon>
        <taxon>Actinomycetota</taxon>
        <taxon>Actinomycetes</taxon>
        <taxon>Propionibacteriales</taxon>
        <taxon>Kribbellaceae</taxon>
        <taxon>Kribbella</taxon>
    </lineage>
</organism>